<dbReference type="SUPFAM" id="SSF55729">
    <property type="entry name" value="Acyl-CoA N-acyltransferases (Nat)"/>
    <property type="match status" value="1"/>
</dbReference>
<organism evidence="2 3">
    <name type="scientific">Pseudomonas kielensis</name>
    <dbReference type="NCBI Taxonomy" id="2762577"/>
    <lineage>
        <taxon>Bacteria</taxon>
        <taxon>Pseudomonadati</taxon>
        <taxon>Pseudomonadota</taxon>
        <taxon>Gammaproteobacteria</taxon>
        <taxon>Pseudomonadales</taxon>
        <taxon>Pseudomonadaceae</taxon>
        <taxon>Pseudomonas</taxon>
    </lineage>
</organism>
<feature type="domain" description="N-acetyltransferase" evidence="1">
    <location>
        <begin position="4"/>
        <end position="162"/>
    </location>
</feature>
<sequence>MPGIELLRAQRDELDSIENLMQFYLYDFSEWLPLTLAERGLFTVQLPPDYWRKPATQPFLIRVDGALAGFVTVDDTAHLAGVEFNISYLFVSRRYRGQGVGRHVVDALLHQLPGCWQVFHLDANQAAKAFWARVVPTLGASELSQHRLPVDGYPCTLFKFRIH</sequence>
<evidence type="ECO:0000259" key="1">
    <source>
        <dbReference type="PROSITE" id="PS51186"/>
    </source>
</evidence>
<comment type="caution">
    <text evidence="2">The sequence shown here is derived from an EMBL/GenBank/DDBJ whole genome shotgun (WGS) entry which is preliminary data.</text>
</comment>
<dbReference type="RefSeq" id="WP_166592611.1">
    <property type="nucleotide sequence ID" value="NZ_CP130043.1"/>
</dbReference>
<dbReference type="PROSITE" id="PS51186">
    <property type="entry name" value="GNAT"/>
    <property type="match status" value="1"/>
</dbReference>
<dbReference type="EMBL" id="JACMYG010000052">
    <property type="protein sequence ID" value="MBC2693466.1"/>
    <property type="molecule type" value="Genomic_DNA"/>
</dbReference>
<dbReference type="InterPro" id="IPR000182">
    <property type="entry name" value="GNAT_dom"/>
</dbReference>
<dbReference type="Proteomes" id="UP000526003">
    <property type="component" value="Unassembled WGS sequence"/>
</dbReference>
<reference evidence="2 3" key="1">
    <citation type="submission" date="2020-08" db="EMBL/GenBank/DDBJ databases">
        <title>Pseudomonas sp. nov.</title>
        <authorList>
            <person name="Gieschler S."/>
            <person name="Fiedler G."/>
            <person name="Brinks E."/>
            <person name="Boehnlein C."/>
            <person name="Franz C.M.A.P."/>
            <person name="Kabisch J."/>
        </authorList>
    </citation>
    <scope>NUCLEOTIDE SEQUENCE [LARGE SCALE GENOMIC DNA]</scope>
    <source>
        <strain evidence="2 3">MBT-1</strain>
    </source>
</reference>
<dbReference type="Pfam" id="PF00583">
    <property type="entry name" value="Acetyltransf_1"/>
    <property type="match status" value="1"/>
</dbReference>
<name>A0A7X1GJ68_9PSED</name>
<dbReference type="AlphaFoldDB" id="A0A7X1GJ68"/>
<proteinExistence type="predicted"/>
<keyword evidence="2" id="KW-0808">Transferase</keyword>
<dbReference type="GO" id="GO:0016747">
    <property type="term" value="F:acyltransferase activity, transferring groups other than amino-acyl groups"/>
    <property type="evidence" value="ECO:0007669"/>
    <property type="project" value="InterPro"/>
</dbReference>
<accession>A0A7X1GJ68</accession>
<gene>
    <name evidence="2" type="ORF">H7995_27165</name>
</gene>
<dbReference type="InterPro" id="IPR016181">
    <property type="entry name" value="Acyl_CoA_acyltransferase"/>
</dbReference>
<keyword evidence="3" id="KW-1185">Reference proteome</keyword>
<dbReference type="Gene3D" id="3.40.630.30">
    <property type="match status" value="1"/>
</dbReference>
<evidence type="ECO:0000313" key="3">
    <source>
        <dbReference type="Proteomes" id="UP000526003"/>
    </source>
</evidence>
<protein>
    <submittedName>
        <fullName evidence="2">GNAT family N-acetyltransferase</fullName>
    </submittedName>
</protein>
<dbReference type="CDD" id="cd04301">
    <property type="entry name" value="NAT_SF"/>
    <property type="match status" value="1"/>
</dbReference>
<evidence type="ECO:0000313" key="2">
    <source>
        <dbReference type="EMBL" id="MBC2693466.1"/>
    </source>
</evidence>